<sequence length="314" mass="33746">MKSNNLCVLMLGGAKRVSVARHLQAAAARRGLTLDILSYELECSVPIASVGRVIKGLRFADAGVVDDIRHVISSEQVDLVLPFVDPAVEVAASLAGTVNAFVPVSDGALCRVMFDKGEADGWFRAHSLPVPDRVELPFGASSLPVILKPRHGSASKGIVVCRRMSDIPENLDAPGYMAQKYIDNAEEVTVDCYVGVDGRVLSVVPRIRLETAGGEVTRSVTVKDEALMELARRVLASGLFRGPVTVQLIRDRKSGHTMVMEVNPRLGGGVVTSIGAGSGIADMLIGETLGERMEPVDNWRDNTLVARYLEEVVF</sequence>
<dbReference type="PROSITE" id="PS50975">
    <property type="entry name" value="ATP_GRASP"/>
    <property type="match status" value="1"/>
</dbReference>
<keyword evidence="2 4" id="KW-0547">Nucleotide-binding</keyword>
<evidence type="ECO:0000256" key="4">
    <source>
        <dbReference type="PROSITE-ProRule" id="PRU00409"/>
    </source>
</evidence>
<dbReference type="InterPro" id="IPR013815">
    <property type="entry name" value="ATP_grasp_subdomain_1"/>
</dbReference>
<dbReference type="GO" id="GO:0005524">
    <property type="term" value="F:ATP binding"/>
    <property type="evidence" value="ECO:0007669"/>
    <property type="project" value="UniProtKB-UniRule"/>
</dbReference>
<accession>A0A2V1J0X4</accession>
<dbReference type="Pfam" id="PF15632">
    <property type="entry name" value="ATPgrasp_Ter"/>
    <property type="match status" value="1"/>
</dbReference>
<evidence type="ECO:0000259" key="5">
    <source>
        <dbReference type="PROSITE" id="PS50975"/>
    </source>
</evidence>
<dbReference type="SUPFAM" id="SSF56059">
    <property type="entry name" value="Glutathione synthetase ATP-binding domain-like"/>
    <property type="match status" value="1"/>
</dbReference>
<keyword evidence="7" id="KW-1185">Reference proteome</keyword>
<dbReference type="Gene3D" id="3.30.1490.20">
    <property type="entry name" value="ATP-grasp fold, A domain"/>
    <property type="match status" value="1"/>
</dbReference>
<protein>
    <recommendedName>
        <fullName evidence="5">ATP-grasp domain-containing protein</fullName>
    </recommendedName>
</protein>
<proteinExistence type="predicted"/>
<dbReference type="GO" id="GO:0046872">
    <property type="term" value="F:metal ion binding"/>
    <property type="evidence" value="ECO:0007669"/>
    <property type="project" value="InterPro"/>
</dbReference>
<dbReference type="AlphaFoldDB" id="A0A2V1J0X4"/>
<evidence type="ECO:0000256" key="1">
    <source>
        <dbReference type="ARBA" id="ARBA00022598"/>
    </source>
</evidence>
<dbReference type="InterPro" id="IPR005479">
    <property type="entry name" value="CPAse_ATP-bd"/>
</dbReference>
<dbReference type="InterPro" id="IPR052032">
    <property type="entry name" value="ATP-dep_AA_Ligase"/>
</dbReference>
<name>A0A2V1J0X4_9BACT</name>
<comment type="caution">
    <text evidence="6">The sequence shown here is derived from an EMBL/GenBank/DDBJ whole genome shotgun (WGS) entry which is preliminary data.</text>
</comment>
<dbReference type="Gene3D" id="3.40.50.20">
    <property type="match status" value="1"/>
</dbReference>
<evidence type="ECO:0000256" key="3">
    <source>
        <dbReference type="ARBA" id="ARBA00022840"/>
    </source>
</evidence>
<dbReference type="GeneID" id="93423371"/>
<dbReference type="GO" id="GO:0016874">
    <property type="term" value="F:ligase activity"/>
    <property type="evidence" value="ECO:0007669"/>
    <property type="project" value="UniProtKB-KW"/>
</dbReference>
<dbReference type="RefSeq" id="WP_107035131.1">
    <property type="nucleotide sequence ID" value="NZ_CAPCJN010000001.1"/>
</dbReference>
<feature type="domain" description="ATP-grasp" evidence="5">
    <location>
        <begin position="111"/>
        <end position="289"/>
    </location>
</feature>
<reference evidence="7" key="1">
    <citation type="submission" date="2018-02" db="EMBL/GenBank/DDBJ databases">
        <authorList>
            <person name="Clavel T."/>
            <person name="Strowig T."/>
        </authorList>
    </citation>
    <scope>NUCLEOTIDE SEQUENCE [LARGE SCALE GENOMIC DNA]</scope>
    <source>
        <strain evidence="7">DSM 100764</strain>
    </source>
</reference>
<dbReference type="PROSITE" id="PS00867">
    <property type="entry name" value="CPSASE_2"/>
    <property type="match status" value="1"/>
</dbReference>
<dbReference type="Gene3D" id="3.30.470.20">
    <property type="entry name" value="ATP-grasp fold, B domain"/>
    <property type="match status" value="1"/>
</dbReference>
<evidence type="ECO:0000256" key="2">
    <source>
        <dbReference type="ARBA" id="ARBA00022741"/>
    </source>
</evidence>
<dbReference type="InterPro" id="IPR011761">
    <property type="entry name" value="ATP-grasp"/>
</dbReference>
<dbReference type="PANTHER" id="PTHR43585:SF2">
    <property type="entry name" value="ATP-GRASP ENZYME FSQD"/>
    <property type="match status" value="1"/>
</dbReference>
<dbReference type="EMBL" id="PUBV01000003">
    <property type="protein sequence ID" value="PWB09110.1"/>
    <property type="molecule type" value="Genomic_DNA"/>
</dbReference>
<keyword evidence="1" id="KW-0436">Ligase</keyword>
<evidence type="ECO:0000313" key="7">
    <source>
        <dbReference type="Proteomes" id="UP000244925"/>
    </source>
</evidence>
<organism evidence="6 7">
    <name type="scientific">Paramuribaculum intestinale</name>
    <dbReference type="NCBI Taxonomy" id="2094151"/>
    <lineage>
        <taxon>Bacteria</taxon>
        <taxon>Pseudomonadati</taxon>
        <taxon>Bacteroidota</taxon>
        <taxon>Bacteroidia</taxon>
        <taxon>Bacteroidales</taxon>
        <taxon>Muribaculaceae</taxon>
        <taxon>Paramuribaculum</taxon>
    </lineage>
</organism>
<keyword evidence="3 4" id="KW-0067">ATP-binding</keyword>
<dbReference type="Proteomes" id="UP000244925">
    <property type="component" value="Unassembled WGS sequence"/>
</dbReference>
<dbReference type="PANTHER" id="PTHR43585">
    <property type="entry name" value="FUMIPYRROLE BIOSYNTHESIS PROTEIN C"/>
    <property type="match status" value="1"/>
</dbReference>
<evidence type="ECO:0000313" key="6">
    <source>
        <dbReference type="EMBL" id="PWB09110.1"/>
    </source>
</evidence>
<gene>
    <name evidence="6" type="ORF">C5O25_02375</name>
</gene>